<dbReference type="AlphaFoldDB" id="A0AAE1BFK0"/>
<protein>
    <submittedName>
        <fullName evidence="2">Uncharacterized protein</fullName>
    </submittedName>
</protein>
<dbReference type="Proteomes" id="UP001286313">
    <property type="component" value="Unassembled WGS sequence"/>
</dbReference>
<evidence type="ECO:0000256" key="1">
    <source>
        <dbReference type="SAM" id="MobiDB-lite"/>
    </source>
</evidence>
<evidence type="ECO:0000313" key="3">
    <source>
        <dbReference type="Proteomes" id="UP001286313"/>
    </source>
</evidence>
<feature type="region of interest" description="Disordered" evidence="1">
    <location>
        <begin position="1"/>
        <end position="25"/>
    </location>
</feature>
<feature type="compositionally biased region" description="Low complexity" evidence="1">
    <location>
        <begin position="1"/>
        <end position="17"/>
    </location>
</feature>
<gene>
    <name evidence="2" type="ORF">Pcinc_043471</name>
</gene>
<organism evidence="2 3">
    <name type="scientific">Petrolisthes cinctipes</name>
    <name type="common">Flat porcelain crab</name>
    <dbReference type="NCBI Taxonomy" id="88211"/>
    <lineage>
        <taxon>Eukaryota</taxon>
        <taxon>Metazoa</taxon>
        <taxon>Ecdysozoa</taxon>
        <taxon>Arthropoda</taxon>
        <taxon>Crustacea</taxon>
        <taxon>Multicrustacea</taxon>
        <taxon>Malacostraca</taxon>
        <taxon>Eumalacostraca</taxon>
        <taxon>Eucarida</taxon>
        <taxon>Decapoda</taxon>
        <taxon>Pleocyemata</taxon>
        <taxon>Anomura</taxon>
        <taxon>Galatheoidea</taxon>
        <taxon>Porcellanidae</taxon>
        <taxon>Petrolisthes</taxon>
    </lineage>
</organism>
<evidence type="ECO:0000313" key="2">
    <source>
        <dbReference type="EMBL" id="KAK3849787.1"/>
    </source>
</evidence>
<dbReference type="EMBL" id="JAWQEG010008713">
    <property type="protein sequence ID" value="KAK3849787.1"/>
    <property type="molecule type" value="Genomic_DNA"/>
</dbReference>
<name>A0AAE1BFK0_PETCI</name>
<keyword evidence="3" id="KW-1185">Reference proteome</keyword>
<accession>A0AAE1BFK0</accession>
<sequence>PPVCLPTRSPTTCPPTTKDNSISSLPTTYPPTYLAGVSRPSLSTGWIFCLGDVRRLELLPLLG</sequence>
<reference evidence="2" key="1">
    <citation type="submission" date="2023-10" db="EMBL/GenBank/DDBJ databases">
        <title>Genome assemblies of two species of porcelain crab, Petrolisthes cinctipes and Petrolisthes manimaculis (Anomura: Porcellanidae).</title>
        <authorList>
            <person name="Angst P."/>
        </authorList>
    </citation>
    <scope>NUCLEOTIDE SEQUENCE</scope>
    <source>
        <strain evidence="2">PB745_01</strain>
        <tissue evidence="2">Gill</tissue>
    </source>
</reference>
<feature type="non-terminal residue" evidence="2">
    <location>
        <position position="1"/>
    </location>
</feature>
<proteinExistence type="predicted"/>
<comment type="caution">
    <text evidence="2">The sequence shown here is derived from an EMBL/GenBank/DDBJ whole genome shotgun (WGS) entry which is preliminary data.</text>
</comment>